<accession>A0AAV8Q7J8</accession>
<sequence>MWLCSPVHGARMIHPFVPVSIISPPKPCGGWPTQHHEAVSWCIVPSALGRISCSPETTSRAEYSPHALISENSVFAASTFPPLQRHAKVVSRDMITLVLCCFGDCHGWCG</sequence>
<name>A0AAV8Q7J8_ENSVE</name>
<comment type="caution">
    <text evidence="1">The sequence shown here is derived from an EMBL/GenBank/DDBJ whole genome shotgun (WGS) entry which is preliminary data.</text>
</comment>
<keyword evidence="2" id="KW-1185">Reference proteome</keyword>
<organism evidence="1 2">
    <name type="scientific">Ensete ventricosum</name>
    <name type="common">Abyssinian banana</name>
    <name type="synonym">Musa ensete</name>
    <dbReference type="NCBI Taxonomy" id="4639"/>
    <lineage>
        <taxon>Eukaryota</taxon>
        <taxon>Viridiplantae</taxon>
        <taxon>Streptophyta</taxon>
        <taxon>Embryophyta</taxon>
        <taxon>Tracheophyta</taxon>
        <taxon>Spermatophyta</taxon>
        <taxon>Magnoliopsida</taxon>
        <taxon>Liliopsida</taxon>
        <taxon>Zingiberales</taxon>
        <taxon>Musaceae</taxon>
        <taxon>Ensete</taxon>
    </lineage>
</organism>
<proteinExistence type="predicted"/>
<dbReference type="EMBL" id="JAQQAF010000008">
    <property type="protein sequence ID" value="KAJ8464859.1"/>
    <property type="molecule type" value="Genomic_DNA"/>
</dbReference>
<evidence type="ECO:0000313" key="2">
    <source>
        <dbReference type="Proteomes" id="UP001222027"/>
    </source>
</evidence>
<dbReference type="AlphaFoldDB" id="A0AAV8Q7J8"/>
<dbReference type="Proteomes" id="UP001222027">
    <property type="component" value="Unassembled WGS sequence"/>
</dbReference>
<evidence type="ECO:0000313" key="1">
    <source>
        <dbReference type="EMBL" id="KAJ8464859.1"/>
    </source>
</evidence>
<gene>
    <name evidence="1" type="ORF">OPV22_027411</name>
</gene>
<reference evidence="1 2" key="1">
    <citation type="submission" date="2022-12" db="EMBL/GenBank/DDBJ databases">
        <title>Chromosome-scale assembly of the Ensete ventricosum genome.</title>
        <authorList>
            <person name="Dussert Y."/>
            <person name="Stocks J."/>
            <person name="Wendawek A."/>
            <person name="Woldeyes F."/>
            <person name="Nichols R.A."/>
            <person name="Borrell J.S."/>
        </authorList>
    </citation>
    <scope>NUCLEOTIDE SEQUENCE [LARGE SCALE GENOMIC DNA]</scope>
    <source>
        <strain evidence="2">cv. Maze</strain>
        <tissue evidence="1">Seeds</tissue>
    </source>
</reference>
<protein>
    <submittedName>
        <fullName evidence="1">Uncharacterized protein</fullName>
    </submittedName>
</protein>